<protein>
    <submittedName>
        <fullName evidence="1">Uncharacterized protein</fullName>
    </submittedName>
</protein>
<sequence length="432" mass="51387">MRWIMPDKTIPSMNFFRLPFTPNTRILTENTLNQYSEIRKPKRGYFPIKIRKISFSNELLVIGVILDKDPEELVYIKVTTSELLISCRVDTHENYLSRYAYFSLAQLMYYDTEYDFEDYYWPDFFDQKTGESKYLMINKSKDNLHVSSKVRYKGFYKPGKQLPVISQNPVPLRKAVPCIQEQPSKETHVILGFCLADSNNEWYRTNHYPFLVPYTGILNKAKTEVRSFTIYVLNETQLPEIDLTDEQQKLVEICFDMRKIALVTSPAYKDDANRLAEKRQQNKINYNQLFELWQKALPLLSGRLYTHYSYTYGMRNVKGKPRRSSMIPCSFSIETPEICFLWKDKGDYYKLELRLRIAGKIYQMQYHYSTAFFAMLFCNPRRYALLNSIIDSELLSFFQKSHFQLLVLKKHYDGDFKNFVDQLRMIYVFISQ</sequence>
<organism evidence="1 2">
    <name type="scientific">Pedobacter alluvionis</name>
    <dbReference type="NCBI Taxonomy" id="475253"/>
    <lineage>
        <taxon>Bacteria</taxon>
        <taxon>Pseudomonadati</taxon>
        <taxon>Bacteroidota</taxon>
        <taxon>Sphingobacteriia</taxon>
        <taxon>Sphingobacteriales</taxon>
        <taxon>Sphingobacteriaceae</taxon>
        <taxon>Pedobacter</taxon>
    </lineage>
</organism>
<dbReference type="Proteomes" id="UP000273898">
    <property type="component" value="Unassembled WGS sequence"/>
</dbReference>
<accession>A0A497XLD4</accession>
<reference evidence="1 2" key="1">
    <citation type="submission" date="2018-10" db="EMBL/GenBank/DDBJ databases">
        <title>Genomic Encyclopedia of Archaeal and Bacterial Type Strains, Phase II (KMG-II): from individual species to whole genera.</title>
        <authorList>
            <person name="Goeker M."/>
        </authorList>
    </citation>
    <scope>NUCLEOTIDE SEQUENCE [LARGE SCALE GENOMIC DNA]</scope>
    <source>
        <strain evidence="1 2">DSM 19624</strain>
    </source>
</reference>
<evidence type="ECO:0000313" key="2">
    <source>
        <dbReference type="Proteomes" id="UP000273898"/>
    </source>
</evidence>
<gene>
    <name evidence="1" type="ORF">BCL90_5032</name>
</gene>
<dbReference type="AlphaFoldDB" id="A0A497XLD4"/>
<name>A0A497XLD4_9SPHI</name>
<proteinExistence type="predicted"/>
<dbReference type="EMBL" id="RCCK01000016">
    <property type="protein sequence ID" value="RLJ69443.1"/>
    <property type="molecule type" value="Genomic_DNA"/>
</dbReference>
<evidence type="ECO:0000313" key="1">
    <source>
        <dbReference type="EMBL" id="RLJ69443.1"/>
    </source>
</evidence>
<comment type="caution">
    <text evidence="1">The sequence shown here is derived from an EMBL/GenBank/DDBJ whole genome shotgun (WGS) entry which is preliminary data.</text>
</comment>